<dbReference type="PATRIC" id="fig|1150625.3.peg.2320"/>
<dbReference type="SMART" id="SM00327">
    <property type="entry name" value="VWA"/>
    <property type="match status" value="1"/>
</dbReference>
<dbReference type="RefSeq" id="WP_059283204.1">
    <property type="nucleotide sequence ID" value="NZ_LDYG01000032.1"/>
</dbReference>
<dbReference type="OrthoDB" id="38701at2"/>
<dbReference type="PANTHER" id="PTHR10579">
    <property type="entry name" value="CALCIUM-ACTIVATED CHLORIDE CHANNEL REGULATOR"/>
    <property type="match status" value="1"/>
</dbReference>
<feature type="domain" description="VWFA" evidence="3">
    <location>
        <begin position="75"/>
        <end position="342"/>
    </location>
</feature>
<evidence type="ECO:0000256" key="2">
    <source>
        <dbReference type="SAM" id="SignalP"/>
    </source>
</evidence>
<dbReference type="Pfam" id="PF13519">
    <property type="entry name" value="VWA_2"/>
    <property type="match status" value="1"/>
</dbReference>
<dbReference type="InterPro" id="IPR002035">
    <property type="entry name" value="VWF_A"/>
</dbReference>
<dbReference type="Gene3D" id="3.40.50.410">
    <property type="entry name" value="von Willebrand factor, type A domain"/>
    <property type="match status" value="1"/>
</dbReference>
<accession>A0A147K721</accession>
<dbReference type="SUPFAM" id="SSF53300">
    <property type="entry name" value="vWA-like"/>
    <property type="match status" value="1"/>
</dbReference>
<keyword evidence="2" id="KW-0732">Signal</keyword>
<dbReference type="Proteomes" id="UP000074108">
    <property type="component" value="Unassembled WGS sequence"/>
</dbReference>
<dbReference type="Gene3D" id="2.60.40.1080">
    <property type="match status" value="2"/>
</dbReference>
<evidence type="ECO:0000313" key="5">
    <source>
        <dbReference type="Proteomes" id="UP000074108"/>
    </source>
</evidence>
<sequence>MKQMARFSYLFTFLLLLNFIFSTNLASASNNVTVNLSVTPSQSVVILPTTSNAKASLNLMLTPTGNPQTERDPIDLVFVFDKSGSMDFKVASNSSVKRIDSAKSAMTNALMFFDGQNTSDRFGFVPFSSNANTDVVSLTDSSGWGSSSYTNSKLQTIHNKTMGLSASGGTNYTEALDVASKLFDSSSKDKNIIFLTDGTPTFSFSDEKVYYKSYWGSSSGNDRVEYQSYTDLTYQFTETTKYWYKMGDYFYKNNTKYNMNTTYNPNGNATTYKNNFEKLVKQNDKKVVQSLSSSGIKLYTLGFGDSIDGDYLAELANLTGGSYKNAIGQDINEVLMNISEEVAAPKVDVEVKIDLSKYSNKIVVPENSGARKEGNHLFIKHTFSYENGTPAAVPINLPLEFKQEGVYTFDNITLTYKDLEGNTKTKVHDPVTITVMKNAPASLNGTLEVKGVTNSIDSLVKMSGDSNNQENDFTINYSLTPSAEVAPGVDGNLSQIVIRQELPEGVSLIGKTSNVTTNKVVENGKNVAYITYRDSLPYKNGVFTTNPLKGGITLETDWALNNVSIPNATVTYVDSDSGPGSATLTGISRSQSLTSKVRINESALVAYDGFANGVIQKVERLTGAVLDRTDATKAESFGLKKEPVKELSFVSEGTKIVGLESLYSKDTKGILYFQPQLQLSEQASGSILSNNDHTYDDVVAELSRLVPGNNVVYTYQHTKDGIPSVPEAFDPTTTKRLTEPGKYEVSVKATGGFGNGATVKQTIYIDQYVEEITVRPNPIELEIGDEESFTVSVLPANATNKQYEVKIKEQTRADGGNGTVAVLANNSTISGISEGTAVLEVRALDGSETVIEVPITVIDPFVSVQEILISPESISVNENETKGVTITVLPENATNKELDIKVIDPLLPLSLTPIASFEQASVSGNTVEGWINGKIRGEAKLVVQATDGSGTEKRIDITVIRPYYPLLSIKFKEPVITVYLDDQSINVDDYLIYNPSNATNKNLAEVISSEQDIMRVIYNEDENVWYLIPESLGYTKVSVTAEETLSNGDPIKDSATFQIIKGSSGGDPGDGNGDGGDSIEGRW</sequence>
<feature type="signal peptide" evidence="2">
    <location>
        <begin position="1"/>
        <end position="28"/>
    </location>
</feature>
<dbReference type="PANTHER" id="PTHR10579:SF166">
    <property type="entry name" value="VWFA DOMAIN-CONTAINING PROTEIN"/>
    <property type="match status" value="1"/>
</dbReference>
<dbReference type="InterPro" id="IPR036465">
    <property type="entry name" value="vWFA_dom_sf"/>
</dbReference>
<dbReference type="PROSITE" id="PS50234">
    <property type="entry name" value="VWFA"/>
    <property type="match status" value="1"/>
</dbReference>
<evidence type="ECO:0000259" key="3">
    <source>
        <dbReference type="PROSITE" id="PS50234"/>
    </source>
</evidence>
<dbReference type="CDD" id="cd00198">
    <property type="entry name" value="vWFA"/>
    <property type="match status" value="1"/>
</dbReference>
<comment type="caution">
    <text evidence="4">The sequence shown here is derived from an EMBL/GenBank/DDBJ whole genome shotgun (WGS) entry which is preliminary data.</text>
</comment>
<dbReference type="Pfam" id="PF13768">
    <property type="entry name" value="VWA_3"/>
    <property type="match status" value="1"/>
</dbReference>
<dbReference type="InterPro" id="IPR051266">
    <property type="entry name" value="CLCR"/>
</dbReference>
<keyword evidence="5" id="KW-1185">Reference proteome</keyword>
<dbReference type="AlphaFoldDB" id="A0A147K721"/>
<dbReference type="EMBL" id="LDYG01000032">
    <property type="protein sequence ID" value="KUP05883.1"/>
    <property type="molecule type" value="Genomic_DNA"/>
</dbReference>
<name>A0A147K721_9BACI</name>
<gene>
    <name evidence="4" type="ORF">Q75_10910</name>
</gene>
<feature type="compositionally biased region" description="Gly residues" evidence="1">
    <location>
        <begin position="1063"/>
        <end position="1083"/>
    </location>
</feature>
<organism evidence="4 5">
    <name type="scientific">Bacillus coahuilensis p1.1.43</name>
    <dbReference type="NCBI Taxonomy" id="1150625"/>
    <lineage>
        <taxon>Bacteria</taxon>
        <taxon>Bacillati</taxon>
        <taxon>Bacillota</taxon>
        <taxon>Bacilli</taxon>
        <taxon>Bacillales</taxon>
        <taxon>Bacillaceae</taxon>
        <taxon>Bacillus</taxon>
    </lineage>
</organism>
<evidence type="ECO:0000313" key="4">
    <source>
        <dbReference type="EMBL" id="KUP05883.1"/>
    </source>
</evidence>
<dbReference type="STRING" id="1150625.Q75_10910"/>
<reference evidence="4 5" key="1">
    <citation type="journal article" date="2016" name="Front. Microbiol.">
        <title>Microevolution Analysis of Bacillus coahuilensis Unveils Differences in Phosphorus Acquisition Strategies and Their Regulation.</title>
        <authorList>
            <person name="Gomez-Lunar Z."/>
            <person name="Hernandez-Gonzalez I."/>
            <person name="Rodriguez-Torres M.D."/>
            <person name="Souza V."/>
            <person name="Olmedo-Alvarez G."/>
        </authorList>
    </citation>
    <scope>NUCLEOTIDE SEQUENCE [LARGE SCALE GENOMIC DNA]</scope>
    <source>
        <strain evidence="5">p1.1.43</strain>
    </source>
</reference>
<feature type="region of interest" description="Disordered" evidence="1">
    <location>
        <begin position="1059"/>
        <end position="1083"/>
    </location>
</feature>
<protein>
    <recommendedName>
        <fullName evidence="3">VWFA domain-containing protein</fullName>
    </recommendedName>
</protein>
<feature type="chain" id="PRO_5007549698" description="VWFA domain-containing protein" evidence="2">
    <location>
        <begin position="29"/>
        <end position="1083"/>
    </location>
</feature>
<evidence type="ECO:0000256" key="1">
    <source>
        <dbReference type="SAM" id="MobiDB-lite"/>
    </source>
</evidence>
<proteinExistence type="predicted"/>